<evidence type="ECO:0000313" key="2">
    <source>
        <dbReference type="EMBL" id="GMI37263.1"/>
    </source>
</evidence>
<proteinExistence type="predicted"/>
<dbReference type="PROSITE" id="PS50006">
    <property type="entry name" value="FHA_DOMAIN"/>
    <property type="match status" value="1"/>
</dbReference>
<sequence length="101" mass="10528">IRDDSSVSRAHALVEVRPSGSAVLADLESSAGTYLNGSASRLMPMAGLGRGDVARLGTRCVVSVGEPERALLERVLKGVEERKALRESASAPKLGKVKEGA</sequence>
<dbReference type="Proteomes" id="UP001165060">
    <property type="component" value="Unassembled WGS sequence"/>
</dbReference>
<reference evidence="2 3" key="1">
    <citation type="journal article" date="2023" name="Commun. Biol.">
        <title>Genome analysis of Parmales, the sister group of diatoms, reveals the evolutionary specialization of diatoms from phago-mixotrophs to photoautotrophs.</title>
        <authorList>
            <person name="Ban H."/>
            <person name="Sato S."/>
            <person name="Yoshikawa S."/>
            <person name="Yamada K."/>
            <person name="Nakamura Y."/>
            <person name="Ichinomiya M."/>
            <person name="Sato N."/>
            <person name="Blanc-Mathieu R."/>
            <person name="Endo H."/>
            <person name="Kuwata A."/>
            <person name="Ogata H."/>
        </authorList>
    </citation>
    <scope>NUCLEOTIDE SEQUENCE [LARGE SCALE GENOMIC DNA]</scope>
</reference>
<name>A0ABQ6MZW1_9STRA</name>
<comment type="caution">
    <text evidence="2">The sequence shown here is derived from an EMBL/GenBank/DDBJ whole genome shotgun (WGS) entry which is preliminary data.</text>
</comment>
<dbReference type="CDD" id="cd00060">
    <property type="entry name" value="FHA"/>
    <property type="match status" value="1"/>
</dbReference>
<evidence type="ECO:0000313" key="3">
    <source>
        <dbReference type="Proteomes" id="UP001165060"/>
    </source>
</evidence>
<dbReference type="EMBL" id="BRYB01003470">
    <property type="protein sequence ID" value="GMI37263.1"/>
    <property type="molecule type" value="Genomic_DNA"/>
</dbReference>
<gene>
    <name evidence="2" type="ORF">TeGR_g4113</name>
</gene>
<dbReference type="InterPro" id="IPR008984">
    <property type="entry name" value="SMAD_FHA_dom_sf"/>
</dbReference>
<dbReference type="InterPro" id="IPR000253">
    <property type="entry name" value="FHA_dom"/>
</dbReference>
<accession>A0ABQ6MZW1</accession>
<feature type="domain" description="FHA" evidence="1">
    <location>
        <begin position="1"/>
        <end position="40"/>
    </location>
</feature>
<keyword evidence="3" id="KW-1185">Reference proteome</keyword>
<protein>
    <recommendedName>
        <fullName evidence="1">FHA domain-containing protein</fullName>
    </recommendedName>
</protein>
<dbReference type="Gene3D" id="2.60.200.20">
    <property type="match status" value="1"/>
</dbReference>
<dbReference type="Pfam" id="PF00498">
    <property type="entry name" value="FHA"/>
    <property type="match status" value="1"/>
</dbReference>
<feature type="non-terminal residue" evidence="2">
    <location>
        <position position="1"/>
    </location>
</feature>
<dbReference type="SUPFAM" id="SSF49879">
    <property type="entry name" value="SMAD/FHA domain"/>
    <property type="match status" value="1"/>
</dbReference>
<evidence type="ECO:0000259" key="1">
    <source>
        <dbReference type="PROSITE" id="PS50006"/>
    </source>
</evidence>
<organism evidence="2 3">
    <name type="scientific">Tetraparma gracilis</name>
    <dbReference type="NCBI Taxonomy" id="2962635"/>
    <lineage>
        <taxon>Eukaryota</taxon>
        <taxon>Sar</taxon>
        <taxon>Stramenopiles</taxon>
        <taxon>Ochrophyta</taxon>
        <taxon>Bolidophyceae</taxon>
        <taxon>Parmales</taxon>
        <taxon>Triparmaceae</taxon>
        <taxon>Tetraparma</taxon>
    </lineage>
</organism>